<accession>A0A0A9EQV3</accession>
<dbReference type="AlphaFoldDB" id="A0A0A9EQV3"/>
<protein>
    <submittedName>
        <fullName evidence="1">Uncharacterized protein</fullName>
    </submittedName>
</protein>
<name>A0A0A9EQV3_ARUDO</name>
<evidence type="ECO:0000313" key="1">
    <source>
        <dbReference type="EMBL" id="JAE01394.1"/>
    </source>
</evidence>
<dbReference type="EMBL" id="GBRH01196502">
    <property type="protein sequence ID" value="JAE01394.1"/>
    <property type="molecule type" value="Transcribed_RNA"/>
</dbReference>
<sequence>MHKYCQSILINGLHITKMSSFPYLLSMYRANEAILLSSRTSS</sequence>
<organism evidence="1">
    <name type="scientific">Arundo donax</name>
    <name type="common">Giant reed</name>
    <name type="synonym">Donax arundinaceus</name>
    <dbReference type="NCBI Taxonomy" id="35708"/>
    <lineage>
        <taxon>Eukaryota</taxon>
        <taxon>Viridiplantae</taxon>
        <taxon>Streptophyta</taxon>
        <taxon>Embryophyta</taxon>
        <taxon>Tracheophyta</taxon>
        <taxon>Spermatophyta</taxon>
        <taxon>Magnoliopsida</taxon>
        <taxon>Liliopsida</taxon>
        <taxon>Poales</taxon>
        <taxon>Poaceae</taxon>
        <taxon>PACMAD clade</taxon>
        <taxon>Arundinoideae</taxon>
        <taxon>Arundineae</taxon>
        <taxon>Arundo</taxon>
    </lineage>
</organism>
<proteinExistence type="predicted"/>
<reference evidence="1" key="1">
    <citation type="submission" date="2014-09" db="EMBL/GenBank/DDBJ databases">
        <authorList>
            <person name="Magalhaes I.L.F."/>
            <person name="Oliveira U."/>
            <person name="Santos F.R."/>
            <person name="Vidigal T.H.D.A."/>
            <person name="Brescovit A.D."/>
            <person name="Santos A.J."/>
        </authorList>
    </citation>
    <scope>NUCLEOTIDE SEQUENCE</scope>
    <source>
        <tissue evidence="1">Shoot tissue taken approximately 20 cm above the soil surface</tissue>
    </source>
</reference>
<reference evidence="1" key="2">
    <citation type="journal article" date="2015" name="Data Brief">
        <title>Shoot transcriptome of the giant reed, Arundo donax.</title>
        <authorList>
            <person name="Barrero R.A."/>
            <person name="Guerrero F.D."/>
            <person name="Moolhuijzen P."/>
            <person name="Goolsby J.A."/>
            <person name="Tidwell J."/>
            <person name="Bellgard S.E."/>
            <person name="Bellgard M.I."/>
        </authorList>
    </citation>
    <scope>NUCLEOTIDE SEQUENCE</scope>
    <source>
        <tissue evidence="1">Shoot tissue taken approximately 20 cm above the soil surface</tissue>
    </source>
</reference>